<name>A0A2G1ULR5_9GAMM</name>
<accession>A0A2G1ULR5</accession>
<keyword evidence="18" id="KW-1185">Reference proteome</keyword>
<comment type="catalytic activity">
    <reaction evidence="1 14">
        <text>adenosylcob(III)inamide + ATP = adenosylcob(III)inamide phosphate + ADP + H(+)</text>
        <dbReference type="Rhea" id="RHEA:15769"/>
        <dbReference type="ChEBI" id="CHEBI:2480"/>
        <dbReference type="ChEBI" id="CHEBI:15378"/>
        <dbReference type="ChEBI" id="CHEBI:30616"/>
        <dbReference type="ChEBI" id="CHEBI:58502"/>
        <dbReference type="ChEBI" id="CHEBI:456216"/>
        <dbReference type="EC" id="2.7.1.156"/>
    </reaction>
</comment>
<dbReference type="CDD" id="cd00544">
    <property type="entry name" value="CobU"/>
    <property type="match status" value="1"/>
</dbReference>
<dbReference type="PANTHER" id="PTHR34848">
    <property type="match status" value="1"/>
</dbReference>
<dbReference type="EMBL" id="NTFH01000007">
    <property type="protein sequence ID" value="PHQ15379.1"/>
    <property type="molecule type" value="Genomic_DNA"/>
</dbReference>
<comment type="similarity">
    <text evidence="7 14">Belongs to the CobU/CobP family.</text>
</comment>
<evidence type="ECO:0000256" key="14">
    <source>
        <dbReference type="PIRNR" id="PIRNR006135"/>
    </source>
</evidence>
<evidence type="ECO:0000256" key="2">
    <source>
        <dbReference type="ARBA" id="ARBA00000711"/>
    </source>
</evidence>
<dbReference type="UniPathway" id="UPA00148">
    <property type="reaction ID" value="UER00236"/>
</dbReference>
<comment type="pathway">
    <text evidence="6 14">Cofactor biosynthesis; adenosylcobalamin biosynthesis; adenosylcobalamin from cob(II)yrinate a,c-diamide: step 5/7.</text>
</comment>
<keyword evidence="8 14" id="KW-0169">Cobalamin biosynthesis</keyword>
<evidence type="ECO:0000256" key="13">
    <source>
        <dbReference type="ARBA" id="ARBA00023134"/>
    </source>
</evidence>
<keyword evidence="11 14" id="KW-0418">Kinase</keyword>
<dbReference type="NCBIfam" id="NF004469">
    <property type="entry name" value="PRK05800.1"/>
    <property type="match status" value="1"/>
</dbReference>
<keyword evidence="12 14" id="KW-0067">ATP-binding</keyword>
<dbReference type="GO" id="GO:0005525">
    <property type="term" value="F:GTP binding"/>
    <property type="evidence" value="ECO:0007669"/>
    <property type="project" value="UniProtKB-UniRule"/>
</dbReference>
<reference evidence="17 18" key="1">
    <citation type="submission" date="2017-09" db="EMBL/GenBank/DDBJ databases">
        <title>The draft genome sequences of Marinobacter sp. PWS21.</title>
        <authorList>
            <person name="Cao J."/>
        </authorList>
    </citation>
    <scope>NUCLEOTIDE SEQUENCE [LARGE SCALE GENOMIC DNA]</scope>
    <source>
        <strain evidence="17 18">PWS21</strain>
    </source>
</reference>
<evidence type="ECO:0000256" key="15">
    <source>
        <dbReference type="PIRSR" id="PIRSR006135-1"/>
    </source>
</evidence>
<keyword evidence="17" id="KW-0548">Nucleotidyltransferase</keyword>
<feature type="binding site" evidence="16">
    <location>
        <begin position="35"/>
        <end position="37"/>
    </location>
    <ligand>
        <name>GTP</name>
        <dbReference type="ChEBI" id="CHEBI:37565"/>
    </ligand>
</feature>
<dbReference type="EC" id="2.7.1.156" evidence="14"/>
<dbReference type="EC" id="2.7.7.62" evidence="14"/>
<evidence type="ECO:0000313" key="17">
    <source>
        <dbReference type="EMBL" id="PHQ15379.1"/>
    </source>
</evidence>
<evidence type="ECO:0000256" key="6">
    <source>
        <dbReference type="ARBA" id="ARBA00005159"/>
    </source>
</evidence>
<evidence type="ECO:0000256" key="5">
    <source>
        <dbReference type="ARBA" id="ARBA00004692"/>
    </source>
</evidence>
<evidence type="ECO:0000256" key="8">
    <source>
        <dbReference type="ARBA" id="ARBA00022573"/>
    </source>
</evidence>
<comment type="pathway">
    <text evidence="5 14">Cofactor biosynthesis; adenosylcobalamin biosynthesis; adenosylcobalamin from cob(II)yrinate a,c-diamide: step 6/7.</text>
</comment>
<dbReference type="Pfam" id="PF02283">
    <property type="entry name" value="CobU"/>
    <property type="match status" value="1"/>
</dbReference>
<dbReference type="PANTHER" id="PTHR34848:SF1">
    <property type="entry name" value="BIFUNCTIONAL ADENOSYLCOBALAMIN BIOSYNTHESIS PROTEIN COBU"/>
    <property type="match status" value="1"/>
</dbReference>
<proteinExistence type="inferred from homology"/>
<dbReference type="SUPFAM" id="SSF52540">
    <property type="entry name" value="P-loop containing nucleoside triphosphate hydrolases"/>
    <property type="match status" value="1"/>
</dbReference>
<evidence type="ECO:0000256" key="7">
    <source>
        <dbReference type="ARBA" id="ARBA00007490"/>
    </source>
</evidence>
<evidence type="ECO:0000256" key="3">
    <source>
        <dbReference type="ARBA" id="ARBA00001522"/>
    </source>
</evidence>
<keyword evidence="9 14" id="KW-0808">Transferase</keyword>
<evidence type="ECO:0000256" key="12">
    <source>
        <dbReference type="ARBA" id="ARBA00022840"/>
    </source>
</evidence>
<dbReference type="Proteomes" id="UP000231409">
    <property type="component" value="Unassembled WGS sequence"/>
</dbReference>
<dbReference type="InterPro" id="IPR003203">
    <property type="entry name" value="CobU/CobP"/>
</dbReference>
<organism evidence="17 18">
    <name type="scientific">Marinobacter profundi</name>
    <dbReference type="NCBI Taxonomy" id="2666256"/>
    <lineage>
        <taxon>Bacteria</taxon>
        <taxon>Pseudomonadati</taxon>
        <taxon>Pseudomonadota</taxon>
        <taxon>Gammaproteobacteria</taxon>
        <taxon>Pseudomonadales</taxon>
        <taxon>Marinobacteraceae</taxon>
        <taxon>Marinobacter</taxon>
    </lineage>
</organism>
<comment type="function">
    <text evidence="4 14">Catalyzes ATP-dependent phosphorylation of adenosylcobinamide and addition of GMP to adenosylcobinamide phosphate.</text>
</comment>
<feature type="binding site" evidence="16">
    <location>
        <position position="63"/>
    </location>
    <ligand>
        <name>GTP</name>
        <dbReference type="ChEBI" id="CHEBI:37565"/>
    </ligand>
</feature>
<dbReference type="PIRSF" id="PIRSF006135">
    <property type="entry name" value="CobU"/>
    <property type="match status" value="1"/>
</dbReference>
<comment type="catalytic activity">
    <reaction evidence="3">
        <text>adenosylcob(III)inamide + GTP = adenosylcob(III)inamide phosphate + GDP + H(+)</text>
        <dbReference type="Rhea" id="RHEA:15765"/>
        <dbReference type="ChEBI" id="CHEBI:2480"/>
        <dbReference type="ChEBI" id="CHEBI:15378"/>
        <dbReference type="ChEBI" id="CHEBI:37565"/>
        <dbReference type="ChEBI" id="CHEBI:58189"/>
        <dbReference type="ChEBI" id="CHEBI:58502"/>
        <dbReference type="EC" id="2.7.1.156"/>
    </reaction>
</comment>
<evidence type="ECO:0000256" key="10">
    <source>
        <dbReference type="ARBA" id="ARBA00022741"/>
    </source>
</evidence>
<dbReference type="GO" id="GO:0009236">
    <property type="term" value="P:cobalamin biosynthetic process"/>
    <property type="evidence" value="ECO:0007669"/>
    <property type="project" value="UniProtKB-UniRule"/>
</dbReference>
<evidence type="ECO:0000256" key="11">
    <source>
        <dbReference type="ARBA" id="ARBA00022777"/>
    </source>
</evidence>
<evidence type="ECO:0000256" key="1">
    <source>
        <dbReference type="ARBA" id="ARBA00000312"/>
    </source>
</evidence>
<evidence type="ECO:0000313" key="18">
    <source>
        <dbReference type="Proteomes" id="UP000231409"/>
    </source>
</evidence>
<sequence>MTGKHTLVLGGIRSGKTALAEQFAATASGDVVYVATATAGDAEMADRIRRHQQSRPAHWALAEEPLHLATVLAARAAAPQAPLLLVDCMSLWLSNLLFAGEEVFGREREGFLAALECYPGSVVIVSNEVGLGTIGMDPLTRRFCDELGWLNQALAQRCERVVMSLAGLPLVLKGAL</sequence>
<dbReference type="InterPro" id="IPR027417">
    <property type="entry name" value="P-loop_NTPase"/>
</dbReference>
<evidence type="ECO:0000256" key="16">
    <source>
        <dbReference type="PIRSR" id="PIRSR006135-2"/>
    </source>
</evidence>
<dbReference type="GO" id="GO:0008820">
    <property type="term" value="F:cobinamide phosphate guanylyltransferase activity"/>
    <property type="evidence" value="ECO:0007669"/>
    <property type="project" value="UniProtKB-UniRule"/>
</dbReference>
<gene>
    <name evidence="17" type="ORF">CLH61_09670</name>
</gene>
<comment type="caution">
    <text evidence="17">The sequence shown here is derived from an EMBL/GenBank/DDBJ whole genome shotgun (WGS) entry which is preliminary data.</text>
</comment>
<dbReference type="RefSeq" id="WP_099614504.1">
    <property type="nucleotide sequence ID" value="NZ_KZ319370.1"/>
</dbReference>
<evidence type="ECO:0000256" key="4">
    <source>
        <dbReference type="ARBA" id="ARBA00003889"/>
    </source>
</evidence>
<dbReference type="AlphaFoldDB" id="A0A2G1ULR5"/>
<comment type="catalytic activity">
    <reaction evidence="2 14">
        <text>adenosylcob(III)inamide phosphate + GTP + H(+) = adenosylcob(III)inamide-GDP + diphosphate</text>
        <dbReference type="Rhea" id="RHEA:22712"/>
        <dbReference type="ChEBI" id="CHEBI:15378"/>
        <dbReference type="ChEBI" id="CHEBI:33019"/>
        <dbReference type="ChEBI" id="CHEBI:37565"/>
        <dbReference type="ChEBI" id="CHEBI:58502"/>
        <dbReference type="ChEBI" id="CHEBI:60487"/>
        <dbReference type="EC" id="2.7.7.62"/>
    </reaction>
</comment>
<evidence type="ECO:0000256" key="9">
    <source>
        <dbReference type="ARBA" id="ARBA00022679"/>
    </source>
</evidence>
<dbReference type="GO" id="GO:0005524">
    <property type="term" value="F:ATP binding"/>
    <property type="evidence" value="ECO:0007669"/>
    <property type="project" value="UniProtKB-UniRule"/>
</dbReference>
<protein>
    <recommendedName>
        <fullName evidence="14">Bifunctional adenosylcobalamin biosynthesis protein</fullName>
        <ecNumber evidence="14">2.7.1.156</ecNumber>
        <ecNumber evidence="14">2.7.7.62</ecNumber>
    </recommendedName>
</protein>
<keyword evidence="10 14" id="KW-0547">Nucleotide-binding</keyword>
<dbReference type="GO" id="GO:0043752">
    <property type="term" value="F:adenosylcobinamide kinase activity"/>
    <property type="evidence" value="ECO:0007669"/>
    <property type="project" value="UniProtKB-EC"/>
</dbReference>
<dbReference type="Gene3D" id="3.40.50.300">
    <property type="entry name" value="P-loop containing nucleotide triphosphate hydrolases"/>
    <property type="match status" value="1"/>
</dbReference>
<feature type="active site" description="GMP-histidine intermediate" evidence="15">
    <location>
        <position position="51"/>
    </location>
</feature>
<feature type="binding site" evidence="16">
    <location>
        <position position="87"/>
    </location>
    <ligand>
        <name>GTP</name>
        <dbReference type="ChEBI" id="CHEBI:37565"/>
    </ligand>
</feature>
<keyword evidence="13 14" id="KW-0342">GTP-binding</keyword>